<dbReference type="AlphaFoldDB" id="A0A6N3D9F1"/>
<keyword evidence="1" id="KW-0812">Transmembrane</keyword>
<dbReference type="RefSeq" id="WP_156719948.1">
    <property type="nucleotide sequence ID" value="NZ_CACRUF010000052.1"/>
</dbReference>
<gene>
    <name evidence="2" type="ORF">VDLFYP95_01914</name>
</gene>
<evidence type="ECO:0000256" key="1">
    <source>
        <dbReference type="SAM" id="Phobius"/>
    </source>
</evidence>
<proteinExistence type="predicted"/>
<protein>
    <recommendedName>
        <fullName evidence="3">Lipoprotein</fullName>
    </recommendedName>
</protein>
<name>A0A6N3D9F1_9FIRM</name>
<keyword evidence="1" id="KW-1133">Transmembrane helix</keyword>
<dbReference type="EMBL" id="CACRUF010000052">
    <property type="protein sequence ID" value="VYU25570.1"/>
    <property type="molecule type" value="Genomic_DNA"/>
</dbReference>
<dbReference type="PROSITE" id="PS51257">
    <property type="entry name" value="PROKAR_LIPOPROTEIN"/>
    <property type="match status" value="1"/>
</dbReference>
<keyword evidence="1" id="KW-0472">Membrane</keyword>
<reference evidence="2" key="1">
    <citation type="submission" date="2019-11" db="EMBL/GenBank/DDBJ databases">
        <authorList>
            <person name="Feng L."/>
        </authorList>
    </citation>
    <scope>NUCLEOTIDE SEQUENCE</scope>
    <source>
        <strain evidence="2">VdisparLFYP95</strain>
    </source>
</reference>
<evidence type="ECO:0000313" key="2">
    <source>
        <dbReference type="EMBL" id="VYU25570.1"/>
    </source>
</evidence>
<organism evidence="2">
    <name type="scientific">Veillonella dispar</name>
    <dbReference type="NCBI Taxonomy" id="39778"/>
    <lineage>
        <taxon>Bacteria</taxon>
        <taxon>Bacillati</taxon>
        <taxon>Bacillota</taxon>
        <taxon>Negativicutes</taxon>
        <taxon>Veillonellales</taxon>
        <taxon>Veillonellaceae</taxon>
        <taxon>Veillonella</taxon>
    </lineage>
</organism>
<sequence>MKFKTIYSVVWYTFIGCFFVWLICGLGYRFLFNDTVEQSRMELTQALNAAFPREHYIIDGDVYDSNRRNLLSIGVSINIKKDPLHKDIKSIKPLNGEWSLIDQTASRYVYENESYSVYVTKNSENDGYIVVLARNNWLEILHL</sequence>
<evidence type="ECO:0008006" key="3">
    <source>
        <dbReference type="Google" id="ProtNLM"/>
    </source>
</evidence>
<feature type="transmembrane region" description="Helical" evidence="1">
    <location>
        <begin position="6"/>
        <end position="31"/>
    </location>
</feature>
<accession>A0A6N3D9F1</accession>